<dbReference type="GeneID" id="82149030"/>
<keyword evidence="3" id="KW-1185">Reference proteome</keyword>
<dbReference type="PROSITE" id="PS51257">
    <property type="entry name" value="PROKAR_LIPOPROTEIN"/>
    <property type="match status" value="1"/>
</dbReference>
<evidence type="ECO:0008006" key="4">
    <source>
        <dbReference type="Google" id="ProtNLM"/>
    </source>
</evidence>
<feature type="signal peptide" evidence="1">
    <location>
        <begin position="1"/>
        <end position="20"/>
    </location>
</feature>
<protein>
    <recommendedName>
        <fullName evidence="4">Lipoprotein</fullName>
    </recommendedName>
</protein>
<keyword evidence="1" id="KW-0732">Signal</keyword>
<comment type="caution">
    <text evidence="2">The sequence shown here is derived from an EMBL/GenBank/DDBJ whole genome shotgun (WGS) entry which is preliminary data.</text>
</comment>
<accession>A0A4Z0V9I6</accession>
<dbReference type="Proteomes" id="UP000297635">
    <property type="component" value="Unassembled WGS sequence"/>
</dbReference>
<proteinExistence type="predicted"/>
<sequence>MNTTLLRIFSLLMLAPLLQGCFFTGVESTPRITGRDVRREAVVPAPEDSYLAKVGDLPFSRWTPGKEFMVTDSRISRIFGASAVDASPVPGDMLRYRSAEESASVTGGTVTDISFLTSGGDVLSYRVNKPLSRLMADSVTEVPFTIQMSVIEDARRLMEGKEFYILTSSWRDDADTPVSGRKFIPVHIDSVAPGNLLFPIKVAFTDKDGNSARIFIHPGGKWEAPRTFSRVFSFTDPYLRYRHIPPEHWKLIIDGRVADGMTIEECRLSLGSPKEVDRGASNSFVREAWLYENGVFLLFEDGLLKRYRH</sequence>
<dbReference type="RefSeq" id="WP_135470957.1">
    <property type="nucleotide sequence ID" value="NZ_CASGTF010000047.1"/>
</dbReference>
<dbReference type="AlphaFoldDB" id="A0A4Z0V9I6"/>
<evidence type="ECO:0000313" key="3">
    <source>
        <dbReference type="Proteomes" id="UP000297635"/>
    </source>
</evidence>
<name>A0A4Z0V9I6_9BACT</name>
<gene>
    <name evidence="2" type="ORF">EZ315_04435</name>
</gene>
<organism evidence="2 3">
    <name type="scientific">Duncaniella freteri</name>
    <dbReference type="NCBI Taxonomy" id="2530391"/>
    <lineage>
        <taxon>Bacteria</taxon>
        <taxon>Pseudomonadati</taxon>
        <taxon>Bacteroidota</taxon>
        <taxon>Bacteroidia</taxon>
        <taxon>Bacteroidales</taxon>
        <taxon>Muribaculaceae</taxon>
        <taxon>Duncaniella</taxon>
    </lineage>
</organism>
<evidence type="ECO:0000256" key="1">
    <source>
        <dbReference type="SAM" id="SignalP"/>
    </source>
</evidence>
<evidence type="ECO:0000313" key="2">
    <source>
        <dbReference type="EMBL" id="TGG39980.1"/>
    </source>
</evidence>
<reference evidence="2 3" key="1">
    <citation type="submission" date="2019-02" db="EMBL/GenBank/DDBJ databases">
        <title>Isolation and identification of novel species under the genus Muribaculum.</title>
        <authorList>
            <person name="Miyake S."/>
            <person name="Ding Y."/>
            <person name="Low A."/>
            <person name="Soh M."/>
            <person name="Seedorf H."/>
        </authorList>
    </citation>
    <scope>NUCLEOTIDE SEQUENCE [LARGE SCALE GENOMIC DNA]</scope>
    <source>
        <strain evidence="2 3">TLL-A3</strain>
    </source>
</reference>
<dbReference type="EMBL" id="SJSA01000001">
    <property type="protein sequence ID" value="TGG39980.1"/>
    <property type="molecule type" value="Genomic_DNA"/>
</dbReference>
<feature type="chain" id="PRO_5021302956" description="Lipoprotein" evidence="1">
    <location>
        <begin position="21"/>
        <end position="309"/>
    </location>
</feature>